<evidence type="ECO:0000256" key="2">
    <source>
        <dbReference type="PROSITE-ProRule" id="PRU00176"/>
    </source>
</evidence>
<dbReference type="PANTHER" id="PTHR23140">
    <property type="entry name" value="RNA PROCESSING PROTEIN LD23810P"/>
    <property type="match status" value="1"/>
</dbReference>
<dbReference type="PANTHER" id="PTHR23140:SF4">
    <property type="entry name" value="PROTEIN CBR-NRD-1"/>
    <property type="match status" value="1"/>
</dbReference>
<evidence type="ECO:0000256" key="3">
    <source>
        <dbReference type="SAM" id="MobiDB-lite"/>
    </source>
</evidence>
<feature type="region of interest" description="Disordered" evidence="3">
    <location>
        <begin position="198"/>
        <end position="247"/>
    </location>
</feature>
<feature type="domain" description="CID" evidence="5">
    <location>
        <begin position="49"/>
        <end position="189"/>
    </location>
</feature>
<dbReference type="InterPro" id="IPR012677">
    <property type="entry name" value="Nucleotide-bd_a/b_plait_sf"/>
</dbReference>
<dbReference type="EMBL" id="JACKWZ010000359">
    <property type="protein sequence ID" value="KAF9408821.1"/>
    <property type="molecule type" value="Genomic_DNA"/>
</dbReference>
<dbReference type="GO" id="GO:0003723">
    <property type="term" value="F:RNA binding"/>
    <property type="evidence" value="ECO:0007669"/>
    <property type="project" value="UniProtKB-UniRule"/>
</dbReference>
<feature type="compositionally biased region" description="Polar residues" evidence="3">
    <location>
        <begin position="227"/>
        <end position="247"/>
    </location>
</feature>
<feature type="compositionally biased region" description="Pro residues" evidence="3">
    <location>
        <begin position="904"/>
        <end position="918"/>
    </location>
</feature>
<keyword evidence="1 2" id="KW-0694">RNA-binding</keyword>
<evidence type="ECO:0000259" key="4">
    <source>
        <dbReference type="PROSITE" id="PS50102"/>
    </source>
</evidence>
<proteinExistence type="predicted"/>
<dbReference type="Pfam" id="PF00076">
    <property type="entry name" value="RRM_1"/>
    <property type="match status" value="1"/>
</dbReference>
<dbReference type="CDD" id="cd16983">
    <property type="entry name" value="CID_SCAF8_like"/>
    <property type="match status" value="1"/>
</dbReference>
<accession>A0A835G520</accession>
<gene>
    <name evidence="6" type="ORF">HW555_011626</name>
</gene>
<evidence type="ECO:0008006" key="8">
    <source>
        <dbReference type="Google" id="ProtNLM"/>
    </source>
</evidence>
<feature type="region of interest" description="Disordered" evidence="3">
    <location>
        <begin position="261"/>
        <end position="297"/>
    </location>
</feature>
<dbReference type="SMART" id="SM00360">
    <property type="entry name" value="RRM"/>
    <property type="match status" value="1"/>
</dbReference>
<keyword evidence="7" id="KW-1185">Reference proteome</keyword>
<dbReference type="InterPro" id="IPR000504">
    <property type="entry name" value="RRM_dom"/>
</dbReference>
<dbReference type="SUPFAM" id="SSF54928">
    <property type="entry name" value="RNA-binding domain, RBD"/>
    <property type="match status" value="1"/>
</dbReference>
<protein>
    <recommendedName>
        <fullName evidence="8">Splicing factor, arginine/serine-rich 15</fullName>
    </recommendedName>
</protein>
<evidence type="ECO:0000313" key="6">
    <source>
        <dbReference type="EMBL" id="KAF9408821.1"/>
    </source>
</evidence>
<feature type="compositionally biased region" description="Basic and acidic residues" evidence="3">
    <location>
        <begin position="997"/>
        <end position="1104"/>
    </location>
</feature>
<feature type="compositionally biased region" description="Pro residues" evidence="3">
    <location>
        <begin position="947"/>
        <end position="967"/>
    </location>
</feature>
<feature type="compositionally biased region" description="Low complexity" evidence="3">
    <location>
        <begin position="274"/>
        <end position="294"/>
    </location>
</feature>
<dbReference type="PROSITE" id="PS51391">
    <property type="entry name" value="CID"/>
    <property type="match status" value="1"/>
</dbReference>
<feature type="region of interest" description="Disordered" evidence="3">
    <location>
        <begin position="342"/>
        <end position="424"/>
    </location>
</feature>
<dbReference type="FunFam" id="1.25.40.90:FF:000004">
    <property type="entry name" value="splicing factor, arginine/serine-rich 15"/>
    <property type="match status" value="1"/>
</dbReference>
<dbReference type="PROSITE" id="PS50102">
    <property type="entry name" value="RRM"/>
    <property type="match status" value="1"/>
</dbReference>
<organism evidence="6 7">
    <name type="scientific">Spodoptera exigua</name>
    <name type="common">Beet armyworm</name>
    <name type="synonym">Noctua fulgens</name>
    <dbReference type="NCBI Taxonomy" id="7107"/>
    <lineage>
        <taxon>Eukaryota</taxon>
        <taxon>Metazoa</taxon>
        <taxon>Ecdysozoa</taxon>
        <taxon>Arthropoda</taxon>
        <taxon>Hexapoda</taxon>
        <taxon>Insecta</taxon>
        <taxon>Pterygota</taxon>
        <taxon>Neoptera</taxon>
        <taxon>Endopterygota</taxon>
        <taxon>Lepidoptera</taxon>
        <taxon>Glossata</taxon>
        <taxon>Ditrysia</taxon>
        <taxon>Noctuoidea</taxon>
        <taxon>Noctuidae</taxon>
        <taxon>Amphipyrinae</taxon>
        <taxon>Spodoptera</taxon>
    </lineage>
</organism>
<dbReference type="Proteomes" id="UP000648187">
    <property type="component" value="Unassembled WGS sequence"/>
</dbReference>
<dbReference type="InterPro" id="IPR008942">
    <property type="entry name" value="ENTH_VHS"/>
</dbReference>
<dbReference type="Pfam" id="PF04818">
    <property type="entry name" value="CID"/>
    <property type="match status" value="1"/>
</dbReference>
<dbReference type="GO" id="GO:0005634">
    <property type="term" value="C:nucleus"/>
    <property type="evidence" value="ECO:0007669"/>
    <property type="project" value="TreeGrafter"/>
</dbReference>
<name>A0A835G520_SPOEX</name>
<evidence type="ECO:0000256" key="1">
    <source>
        <dbReference type="ARBA" id="ARBA00022884"/>
    </source>
</evidence>
<evidence type="ECO:0000259" key="5">
    <source>
        <dbReference type="PROSITE" id="PS51391"/>
    </source>
</evidence>
<feature type="compositionally biased region" description="Basic and acidic residues" evidence="3">
    <location>
        <begin position="818"/>
        <end position="828"/>
    </location>
</feature>
<feature type="compositionally biased region" description="Polar residues" evidence="3">
    <location>
        <begin position="198"/>
        <end position="218"/>
    </location>
</feature>
<feature type="compositionally biased region" description="Pro residues" evidence="3">
    <location>
        <begin position="1213"/>
        <end position="1225"/>
    </location>
</feature>
<feature type="compositionally biased region" description="Polar residues" evidence="3">
    <location>
        <begin position="342"/>
        <end position="360"/>
    </location>
</feature>
<dbReference type="InterPro" id="IPR051485">
    <property type="entry name" value="SR-CTD_assoc_factor"/>
</dbReference>
<feature type="compositionally biased region" description="Basic and acidic residues" evidence="3">
    <location>
        <begin position="835"/>
        <end position="870"/>
    </location>
</feature>
<reference evidence="6" key="1">
    <citation type="submission" date="2020-08" db="EMBL/GenBank/DDBJ databases">
        <title>Spodoptera exigua strain:BAW_Kor-Di-RS1 Genome sequencing and assembly.</title>
        <authorList>
            <person name="Kim J."/>
            <person name="Nam H.Y."/>
            <person name="Kwon M."/>
            <person name="Choi J.H."/>
            <person name="Cho S.R."/>
            <person name="Kim G.-H."/>
        </authorList>
    </citation>
    <scope>NUCLEOTIDE SEQUENCE</scope>
    <source>
        <strain evidence="6">BAW_Kor-Di-RS1</strain>
        <tissue evidence="6">Whole-body</tissue>
    </source>
</reference>
<dbReference type="Gene3D" id="3.30.70.330">
    <property type="match status" value="1"/>
</dbReference>
<comment type="caution">
    <text evidence="6">The sequence shown here is derived from an EMBL/GenBank/DDBJ whole genome shotgun (WGS) entry which is preliminary data.</text>
</comment>
<dbReference type="CDD" id="cd12227">
    <property type="entry name" value="RRM_SCAF4_SCAF8"/>
    <property type="match status" value="1"/>
</dbReference>
<feature type="compositionally biased region" description="Low complexity" evidence="3">
    <location>
        <begin position="1317"/>
        <end position="1328"/>
    </location>
</feature>
<feature type="region of interest" description="Disordered" evidence="3">
    <location>
        <begin position="734"/>
        <end position="1344"/>
    </location>
</feature>
<feature type="compositionally biased region" description="Basic and acidic residues" evidence="3">
    <location>
        <begin position="390"/>
        <end position="424"/>
    </location>
</feature>
<dbReference type="Gene3D" id="1.25.40.90">
    <property type="match status" value="1"/>
</dbReference>
<dbReference type="InterPro" id="IPR035979">
    <property type="entry name" value="RBD_domain_sf"/>
</dbReference>
<dbReference type="SUPFAM" id="SSF48464">
    <property type="entry name" value="ENTH/VHS domain"/>
    <property type="match status" value="1"/>
</dbReference>
<feature type="compositionally biased region" description="Low complexity" evidence="3">
    <location>
        <begin position="894"/>
        <end position="903"/>
    </location>
</feature>
<feature type="compositionally biased region" description="Pro residues" evidence="3">
    <location>
        <begin position="784"/>
        <end position="797"/>
    </location>
</feature>
<sequence length="1344" mass="147165">MGSHCSIAPTASDLPTTVSFATPKYFPYPDFKANLFSPAGNAVKISSGEGPSPSPCGAPRLSALYDNKPPISKAKMSAITRGAIKAIKFYKHVVHSVEKFIQKCKPEYKVPGLYVIDSIVRQSRHQFGQDKDVFAPRFAKNMQQTFANLFRCPPEDKRNIIRVLNLWQKNNVFSPQVIQPLLDMADPNHPLHQEIQQQQNNTANGSSLNISHNATDSKISPVPQPLHTPQSSTPMGDQFQDQPSSQPAKFNRKLLNDFEYESEDDAAPEPAPQHSSHSTHTSHSIHTAHSATHAQQNPADALGSILTNPEIMRQLQSLQAQMQMMTGMQIPNLMPMMSDLQMQQSQNQGLPFMGSQSDSQKQNDPKDDMVESDIEFVETGPQVIEIPDANDSRDKDRDRDKEKNYKEREAEREKQREREKKGLPPIKKENLSVCSTTLWVGHLSKLATPEELSDLFGAIGGVAAIDVVAPRGCAFVVMERRRDAAKAIAKLNRHKLHSKEITVAWAPGKGVKGREWKDYWEAELGVSYLPWAALQARWALAALSLDALEDGGAVDEDTLPPWLPPRILPKTMMDNMSMLGMPGTAPGLPLGTLGTLPGSLPPVSMPPVSMPPTLSLPPNLPPGANPAISIPRMPPPGMSAGMPPGLAPGIPPGIRPPTLPNMAAGVPAAGYVVGLQNEAGLAPGAPLLRFPPGVPPQSLAQTGMVGGFLSSLLGVGGLLPGVPILHPALHDAGHARSGEATQSDDAMDLDPEDSHAEETAADTTDTSAPPPALLPDQIQALLSKPPPNFNSAEPPPGFNIDQGGSREKSPRPPANNENPEKSLQERLWEMANGKPAREDKREDFPEQRDREDGREDQRTDRPPLIDRLPARLDGPPPAMDTGPWMDGPGPGPFGPRFNGMGPPFNRPPFDGPRPPFDGGPPMFEGGPRFERPPFGRMPFDGMNRPPFDGPRPPFDGPRPPFDGPRPPFDGARPFEPPFEGDRPPFDGPPRFDGPPEFFDHRRRDRRQPRDHEDNRYNRPDRGDRRRNFDDQGRPGDQRRGDDNQNKTNDSRRTDETQQNKSADSRRGDDQSRREDSQSKSRPPKDERNDKNDRNSSRRDRDRKSRWGAAEEAETTGNGDSDKPQEADGANTQPAGDLAASAEPSEVADTTSQDEQTLRTEVSDSIPSQETESEKAFQPPEDSMDSNDTPGLTERSVEPSPGELDEKMEHSLPEPSPPEQSLPEPSPIERSPPECSPPETSIPERSPPESSPPPAEERAQEQTANALYDTDEAVDTNFSAPATTEYEREREPSPPPPVVEKDFEESGIEASKPVDMFSPELEQSESSQEADVSEPQSAESKEGAA</sequence>
<evidence type="ECO:0000313" key="7">
    <source>
        <dbReference type="Proteomes" id="UP000648187"/>
    </source>
</evidence>
<dbReference type="InterPro" id="IPR006569">
    <property type="entry name" value="CID_dom"/>
</dbReference>
<dbReference type="SMART" id="SM00582">
    <property type="entry name" value="RPR"/>
    <property type="match status" value="1"/>
</dbReference>
<feature type="domain" description="RRM" evidence="4">
    <location>
        <begin position="436"/>
        <end position="508"/>
    </location>
</feature>